<dbReference type="Pfam" id="PF02779">
    <property type="entry name" value="Transket_pyr"/>
    <property type="match status" value="1"/>
</dbReference>
<dbReference type="GO" id="GO:0006099">
    <property type="term" value="P:tricarboxylic acid cycle"/>
    <property type="evidence" value="ECO:0007669"/>
    <property type="project" value="TreeGrafter"/>
</dbReference>
<keyword evidence="5 8" id="KW-0560">Oxidoreductase</keyword>
<dbReference type="NCBIfam" id="NF006914">
    <property type="entry name" value="PRK09404.1"/>
    <property type="match status" value="1"/>
</dbReference>
<dbReference type="InterPro" id="IPR029061">
    <property type="entry name" value="THDP-binding"/>
</dbReference>
<keyword evidence="9" id="KW-1185">Reference proteome</keyword>
<name>A0AAW9RA38_9GAMM</name>
<comment type="cofactor">
    <cofactor evidence="1">
        <name>thiamine diphosphate</name>
        <dbReference type="ChEBI" id="CHEBI:58937"/>
    </cofactor>
</comment>
<dbReference type="InterPro" id="IPR031717">
    <property type="entry name" value="ODO-1/KGD_C"/>
</dbReference>
<dbReference type="InterPro" id="IPR005475">
    <property type="entry name" value="Transketolase-like_Pyr-bd"/>
</dbReference>
<evidence type="ECO:0000256" key="1">
    <source>
        <dbReference type="ARBA" id="ARBA00001964"/>
    </source>
</evidence>
<evidence type="ECO:0000259" key="7">
    <source>
        <dbReference type="SMART" id="SM00861"/>
    </source>
</evidence>
<dbReference type="InterPro" id="IPR001017">
    <property type="entry name" value="DH_E1"/>
</dbReference>
<dbReference type="CDD" id="cd02016">
    <property type="entry name" value="TPP_E1_OGDC_like"/>
    <property type="match status" value="1"/>
</dbReference>
<evidence type="ECO:0000256" key="4">
    <source>
        <dbReference type="ARBA" id="ARBA00012280"/>
    </source>
</evidence>
<dbReference type="AlphaFoldDB" id="A0AAW9RA38"/>
<dbReference type="Proteomes" id="UP001359886">
    <property type="component" value="Unassembled WGS sequence"/>
</dbReference>
<dbReference type="EMBL" id="JAZHOG010000002">
    <property type="protein sequence ID" value="MEJ8566663.1"/>
    <property type="molecule type" value="Genomic_DNA"/>
</dbReference>
<proteinExistence type="inferred from homology"/>
<dbReference type="InterPro" id="IPR011603">
    <property type="entry name" value="2oxoglutarate_DH_E1"/>
</dbReference>
<sequence length="935" mass="105328">MERKLQALYRSSHLFGANAAYIEDWYESWLQDPSSVPEHWAREFAAVADGEADGEQGQLVIRERFRQLGQLPASAMQDSRIADHKEAAVLKLINAYRIRGHEMARLDPLGRPHRDPVPDLTLAFNDLDETDLDLEFDTGTLVAPKRMKLSAIIELCERVYCGSIGVEYMHIVDTVKRYWLQERLEGCSGYHQVDDEERVRILEMLTAAEGLERYLHTRYVGQKRFSLEGGDSLIPLLHETMLHAGRQGVEEIVFGMAHRGRLNVLVNILGKSPAMLFDEFEGKLKDHDPLRSGDVKYHLGFASDIQTPGGKVHMALAFNPSHLEIVDPVVVGSAKARQIRRKDESYDQVMPILIHGDAAFAGQGVVMELFQMSEARGFAVGGTLHIVVNNQVGFTTSDPRDARSTPYCTAVAKMVNAPIFHVNADDPEAVHHVMKIACDFRTKFKRDVVIDLFCYRRHGHNEADEPAATQPLMYQTIRAMDTTRQKYADQLVQAGIIDSSAADAMMQRYRDHLDRGDQVANVTTQPRTNEYAANWHDFTNKELPAIVETAVPAERIRELSERLTTLPDGFELHSRVKRVIEDRRKMAAGEIPMDWGFAETMAYATLIDEGTGLRLVGQDSGRGTFFHRHAVLHNQKDGATLLPLGRLKDDIHVSVIDSLLSEEAVLGFEYGYATAAPETLVIWEAQFGDFVNGAQVVIDQFLASGEAKWGRLCGLTLFLPHGYEGQGPEHSSARLERFMQLSANYNIQVCIPSTPAQMFHLLRRQVLQPTRKPLIVMTPKSLLRSKASTSEMKVLAEGHFQRVIGDRGPGDTEEIERVILCSGKVYYDLVQIRDEEEIRKVAVLRLEQLYPFPEEQVAEFIAEFPNASEVIWCQEEPKNQGAWYQIRHHLQACVRDDQSLTYAGRAQSPSPAVGYYTIHIEQQRALVERALTGPV</sequence>
<evidence type="ECO:0000256" key="3">
    <source>
        <dbReference type="ARBA" id="ARBA00006936"/>
    </source>
</evidence>
<dbReference type="GO" id="GO:0005829">
    <property type="term" value="C:cytosol"/>
    <property type="evidence" value="ECO:0007669"/>
    <property type="project" value="TreeGrafter"/>
</dbReference>
<comment type="caution">
    <text evidence="8">The sequence shown here is derived from an EMBL/GenBank/DDBJ whole genome shotgun (WGS) entry which is preliminary data.</text>
</comment>
<organism evidence="8 9">
    <name type="scientific">Elongatibacter sediminis</name>
    <dbReference type="NCBI Taxonomy" id="3119006"/>
    <lineage>
        <taxon>Bacteria</taxon>
        <taxon>Pseudomonadati</taxon>
        <taxon>Pseudomonadota</taxon>
        <taxon>Gammaproteobacteria</taxon>
        <taxon>Chromatiales</taxon>
        <taxon>Wenzhouxiangellaceae</taxon>
        <taxon>Elongatibacter</taxon>
    </lineage>
</organism>
<keyword evidence="6" id="KW-0786">Thiamine pyrophosphate</keyword>
<evidence type="ECO:0000256" key="6">
    <source>
        <dbReference type="ARBA" id="ARBA00023052"/>
    </source>
</evidence>
<dbReference type="EC" id="1.2.4.2" evidence="4"/>
<dbReference type="Gene3D" id="3.40.50.970">
    <property type="match status" value="1"/>
</dbReference>
<dbReference type="Pfam" id="PF16870">
    <property type="entry name" value="OxoGdeHyase_C"/>
    <property type="match status" value="1"/>
</dbReference>
<dbReference type="PANTHER" id="PTHR23152">
    <property type="entry name" value="2-OXOGLUTARATE DEHYDROGENASE"/>
    <property type="match status" value="1"/>
</dbReference>
<dbReference type="GO" id="GO:0030976">
    <property type="term" value="F:thiamine pyrophosphate binding"/>
    <property type="evidence" value="ECO:0007669"/>
    <property type="project" value="InterPro"/>
</dbReference>
<protein>
    <recommendedName>
        <fullName evidence="4">oxoglutarate dehydrogenase (succinyl-transferring)</fullName>
        <ecNumber evidence="4">1.2.4.2</ecNumber>
    </recommendedName>
</protein>
<dbReference type="SUPFAM" id="SSF52518">
    <property type="entry name" value="Thiamin diphosphate-binding fold (THDP-binding)"/>
    <property type="match status" value="2"/>
</dbReference>
<evidence type="ECO:0000256" key="2">
    <source>
        <dbReference type="ARBA" id="ARBA00003906"/>
    </source>
</evidence>
<dbReference type="SMART" id="SM00861">
    <property type="entry name" value="Transket_pyr"/>
    <property type="match status" value="1"/>
</dbReference>
<accession>A0AAW9RA38</accession>
<evidence type="ECO:0000256" key="5">
    <source>
        <dbReference type="ARBA" id="ARBA00023002"/>
    </source>
</evidence>
<dbReference type="GO" id="GO:0004591">
    <property type="term" value="F:oxoglutarate dehydrogenase (succinyl-transferring) activity"/>
    <property type="evidence" value="ECO:0007669"/>
    <property type="project" value="UniProtKB-EC"/>
</dbReference>
<gene>
    <name evidence="8" type="ORF">V3330_03395</name>
</gene>
<reference evidence="8 9" key="1">
    <citation type="submission" date="2024-02" db="EMBL/GenBank/DDBJ databases">
        <title>A novel Wenzhouxiangellaceae bacterium, isolated from coastal sediments.</title>
        <authorList>
            <person name="Du Z.-J."/>
            <person name="Ye Y.-Q."/>
            <person name="Zhang X.-Y."/>
        </authorList>
    </citation>
    <scope>NUCLEOTIDE SEQUENCE [LARGE SCALE GENOMIC DNA]</scope>
    <source>
        <strain evidence="8 9">CH-27</strain>
    </source>
</reference>
<dbReference type="RefSeq" id="WP_354693985.1">
    <property type="nucleotide sequence ID" value="NZ_JAZHOG010000002.1"/>
</dbReference>
<dbReference type="NCBIfam" id="NF008907">
    <property type="entry name" value="PRK12270.1"/>
    <property type="match status" value="1"/>
</dbReference>
<evidence type="ECO:0000313" key="9">
    <source>
        <dbReference type="Proteomes" id="UP001359886"/>
    </source>
</evidence>
<dbReference type="NCBIfam" id="TIGR00239">
    <property type="entry name" value="2oxo_dh_E1"/>
    <property type="match status" value="1"/>
</dbReference>
<comment type="similarity">
    <text evidence="3">Belongs to the alpha-ketoglutarate dehydrogenase family.</text>
</comment>
<dbReference type="Gene3D" id="1.10.287.1150">
    <property type="entry name" value="TPP helical domain"/>
    <property type="match status" value="1"/>
</dbReference>
<dbReference type="Gene3D" id="3.40.50.12470">
    <property type="match status" value="1"/>
</dbReference>
<dbReference type="Pfam" id="PF16078">
    <property type="entry name" value="2-oxogl_dehyd_N"/>
    <property type="match status" value="1"/>
</dbReference>
<comment type="function">
    <text evidence="2">E1 component of the 2-oxoglutarate dehydrogenase (OGDH) complex which catalyzes the decarboxylation of 2-oxoglutarate, the first step in the conversion of 2-oxoglutarate to succinyl-CoA and CO(2).</text>
</comment>
<evidence type="ECO:0000313" key="8">
    <source>
        <dbReference type="EMBL" id="MEJ8566663.1"/>
    </source>
</evidence>
<dbReference type="Pfam" id="PF00676">
    <property type="entry name" value="E1_dh"/>
    <property type="match status" value="1"/>
</dbReference>
<dbReference type="InterPro" id="IPR042179">
    <property type="entry name" value="KGD_C_sf"/>
</dbReference>
<dbReference type="InterPro" id="IPR032106">
    <property type="entry name" value="2-oxogl_dehyd_N"/>
</dbReference>
<feature type="domain" description="Transketolase-like pyrimidine-binding" evidence="7">
    <location>
        <begin position="593"/>
        <end position="785"/>
    </location>
</feature>
<dbReference type="GO" id="GO:0045252">
    <property type="term" value="C:oxoglutarate dehydrogenase complex"/>
    <property type="evidence" value="ECO:0007669"/>
    <property type="project" value="TreeGrafter"/>
</dbReference>
<dbReference type="PANTHER" id="PTHR23152:SF4">
    <property type="entry name" value="2-OXOADIPATE DEHYDROGENASE COMPLEX COMPONENT E1"/>
    <property type="match status" value="1"/>
</dbReference>
<dbReference type="Gene3D" id="3.40.50.11610">
    <property type="entry name" value="Multifunctional 2-oxoglutarate metabolism enzyme, C-terminal domain"/>
    <property type="match status" value="1"/>
</dbReference>
<dbReference type="PIRSF" id="PIRSF000157">
    <property type="entry name" value="Oxoglu_dh_E1"/>
    <property type="match status" value="1"/>
</dbReference>